<dbReference type="AlphaFoldDB" id="A0A815J810"/>
<sequence length="68" mass="7303">MITIFRSIINNQIEKAEGTDLNRDGYIGGEGTESKIENATHIDFNRDGIIGRTPDTYPGGSNPGSGGY</sequence>
<gene>
    <name evidence="2" type="ORF">GPM918_LOCUS32019</name>
    <name evidence="3" type="ORF">SRO942_LOCUS32680</name>
</gene>
<evidence type="ECO:0000313" key="3">
    <source>
        <dbReference type="EMBL" id="CAF4263898.1"/>
    </source>
</evidence>
<keyword evidence="4" id="KW-1185">Reference proteome</keyword>
<dbReference type="Proteomes" id="UP000663829">
    <property type="component" value="Unassembled WGS sequence"/>
</dbReference>
<feature type="region of interest" description="Disordered" evidence="1">
    <location>
        <begin position="46"/>
        <end position="68"/>
    </location>
</feature>
<comment type="caution">
    <text evidence="2">The sequence shown here is derived from an EMBL/GenBank/DDBJ whole genome shotgun (WGS) entry which is preliminary data.</text>
</comment>
<evidence type="ECO:0000256" key="1">
    <source>
        <dbReference type="SAM" id="MobiDB-lite"/>
    </source>
</evidence>
<evidence type="ECO:0000313" key="4">
    <source>
        <dbReference type="Proteomes" id="UP000663829"/>
    </source>
</evidence>
<dbReference type="Proteomes" id="UP000681722">
    <property type="component" value="Unassembled WGS sequence"/>
</dbReference>
<name>A0A815J810_9BILA</name>
<reference evidence="2" key="1">
    <citation type="submission" date="2021-02" db="EMBL/GenBank/DDBJ databases">
        <authorList>
            <person name="Nowell W R."/>
        </authorList>
    </citation>
    <scope>NUCLEOTIDE SEQUENCE</scope>
</reference>
<dbReference type="EMBL" id="CAJNOQ010016098">
    <property type="protein sequence ID" value="CAF1374479.1"/>
    <property type="molecule type" value="Genomic_DNA"/>
</dbReference>
<organism evidence="2 4">
    <name type="scientific">Didymodactylos carnosus</name>
    <dbReference type="NCBI Taxonomy" id="1234261"/>
    <lineage>
        <taxon>Eukaryota</taxon>
        <taxon>Metazoa</taxon>
        <taxon>Spiralia</taxon>
        <taxon>Gnathifera</taxon>
        <taxon>Rotifera</taxon>
        <taxon>Eurotatoria</taxon>
        <taxon>Bdelloidea</taxon>
        <taxon>Philodinida</taxon>
        <taxon>Philodinidae</taxon>
        <taxon>Didymodactylos</taxon>
    </lineage>
</organism>
<protein>
    <submittedName>
        <fullName evidence="2">Uncharacterized protein</fullName>
    </submittedName>
</protein>
<proteinExistence type="predicted"/>
<dbReference type="EMBL" id="CAJOBC010077661">
    <property type="protein sequence ID" value="CAF4263898.1"/>
    <property type="molecule type" value="Genomic_DNA"/>
</dbReference>
<evidence type="ECO:0000313" key="2">
    <source>
        <dbReference type="EMBL" id="CAF1374479.1"/>
    </source>
</evidence>
<dbReference type="OrthoDB" id="10000537at2759"/>
<accession>A0A815J810</accession>